<sequence length="209" mass="21810">MSATADYFTTLPTNLKLDIINARLDAAKAAHPIIPKAGENFTEVDVAASQKELAKVVAERDALVNEVLAEADNFLGLNFGSIAKTIGKVAGDIAGAAGKAISIADKIGPIVQKVGQAKGILEGITGALAQSSNLVEDEQQTKEILATAQKAEDLKAALARVEGSLKVLDEHKAALTAESFTDTEPEAENFLPAIFGAVTTAIDIVKQFI</sequence>
<accession>A0A8S0W489</accession>
<name>A0A8S0W489_CYCAE</name>
<dbReference type="OrthoDB" id="10353453at2759"/>
<evidence type="ECO:0000313" key="2">
    <source>
        <dbReference type="Proteomes" id="UP000467700"/>
    </source>
</evidence>
<keyword evidence="2" id="KW-1185">Reference proteome</keyword>
<dbReference type="Proteomes" id="UP000467700">
    <property type="component" value="Unassembled WGS sequence"/>
</dbReference>
<organism evidence="1 2">
    <name type="scientific">Cyclocybe aegerita</name>
    <name type="common">Black poplar mushroom</name>
    <name type="synonym">Agrocybe aegerita</name>
    <dbReference type="NCBI Taxonomy" id="1973307"/>
    <lineage>
        <taxon>Eukaryota</taxon>
        <taxon>Fungi</taxon>
        <taxon>Dikarya</taxon>
        <taxon>Basidiomycota</taxon>
        <taxon>Agaricomycotina</taxon>
        <taxon>Agaricomycetes</taxon>
        <taxon>Agaricomycetidae</taxon>
        <taxon>Agaricales</taxon>
        <taxon>Agaricineae</taxon>
        <taxon>Bolbitiaceae</taxon>
        <taxon>Cyclocybe</taxon>
    </lineage>
</organism>
<dbReference type="AlphaFoldDB" id="A0A8S0W489"/>
<gene>
    <name evidence="1" type="ORF">AAE3_LOCUS12028</name>
</gene>
<evidence type="ECO:0000313" key="1">
    <source>
        <dbReference type="EMBL" id="CAA7269785.1"/>
    </source>
</evidence>
<proteinExistence type="predicted"/>
<dbReference type="EMBL" id="CACVBS010000080">
    <property type="protein sequence ID" value="CAA7269785.1"/>
    <property type="molecule type" value="Genomic_DNA"/>
</dbReference>
<comment type="caution">
    <text evidence="1">The sequence shown here is derived from an EMBL/GenBank/DDBJ whole genome shotgun (WGS) entry which is preliminary data.</text>
</comment>
<reference evidence="1 2" key="1">
    <citation type="submission" date="2020-01" db="EMBL/GenBank/DDBJ databases">
        <authorList>
            <person name="Gupta K D."/>
        </authorList>
    </citation>
    <scope>NUCLEOTIDE SEQUENCE [LARGE SCALE GENOMIC DNA]</scope>
</reference>
<protein>
    <submittedName>
        <fullName evidence="1">Uncharacterized protein</fullName>
    </submittedName>
</protein>